<comment type="caution">
    <text evidence="1">The sequence shown here is derived from an EMBL/GenBank/DDBJ whole genome shotgun (WGS) entry which is preliminary data.</text>
</comment>
<evidence type="ECO:0000313" key="1">
    <source>
        <dbReference type="EMBL" id="KAH7980961.1"/>
    </source>
</evidence>
<keyword evidence="2" id="KW-1185">Reference proteome</keyword>
<reference evidence="1" key="1">
    <citation type="submission" date="2020-05" db="EMBL/GenBank/DDBJ databases">
        <title>Large-scale comparative analyses of tick genomes elucidate their genetic diversity and vector capacities.</title>
        <authorList>
            <person name="Jia N."/>
            <person name="Wang J."/>
            <person name="Shi W."/>
            <person name="Du L."/>
            <person name="Sun Y."/>
            <person name="Zhan W."/>
            <person name="Jiang J."/>
            <person name="Wang Q."/>
            <person name="Zhang B."/>
            <person name="Ji P."/>
            <person name="Sakyi L.B."/>
            <person name="Cui X."/>
            <person name="Yuan T."/>
            <person name="Jiang B."/>
            <person name="Yang W."/>
            <person name="Lam T.T.-Y."/>
            <person name="Chang Q."/>
            <person name="Ding S."/>
            <person name="Wang X."/>
            <person name="Zhu J."/>
            <person name="Ruan X."/>
            <person name="Zhao L."/>
            <person name="Wei J."/>
            <person name="Que T."/>
            <person name="Du C."/>
            <person name="Cheng J."/>
            <person name="Dai P."/>
            <person name="Han X."/>
            <person name="Huang E."/>
            <person name="Gao Y."/>
            <person name="Liu J."/>
            <person name="Shao H."/>
            <person name="Ye R."/>
            <person name="Li L."/>
            <person name="Wei W."/>
            <person name="Wang X."/>
            <person name="Wang C."/>
            <person name="Yang T."/>
            <person name="Huo Q."/>
            <person name="Li W."/>
            <person name="Guo W."/>
            <person name="Chen H."/>
            <person name="Zhou L."/>
            <person name="Ni X."/>
            <person name="Tian J."/>
            <person name="Zhou Y."/>
            <person name="Sheng Y."/>
            <person name="Liu T."/>
            <person name="Pan Y."/>
            <person name="Xia L."/>
            <person name="Li J."/>
            <person name="Zhao F."/>
            <person name="Cao W."/>
        </authorList>
    </citation>
    <scope>NUCLEOTIDE SEQUENCE</scope>
    <source>
        <strain evidence="1">Dsil-2018</strain>
    </source>
</reference>
<dbReference type="Proteomes" id="UP000821865">
    <property type="component" value="Chromosome 1"/>
</dbReference>
<sequence length="567" mass="63164">MILRLGANQALCGLIEQLRDVDAISNVHELDITNCILADPDDLHGQIGRCEGLRSLRCVACKLRASDLLRLMLERLPYLAQVEFSLVAGTGVDTEIRNVRQVASRMPGILAFNLRLMYVEVGGYQNFKLLSEILGFCPNLTALHVHFVRGSFWNALLECHGILKERAFLESFTFTSELPAAIQREPASPLEFTSCAAVCANVSHQRRLNSWSCARLCDLALDCNEGRTLPLQLVVVAVHIAEFTAEWIRVAGHRHVWTCVRQLCLLLFPAEPSCTVYPLAGATYLHSLREFFSTAMRHLVELNVSSFHFGPDFDLTELLQEGTLKFLEALSAPPCGLCHLTALRRLAHYCPHLEDLDVRFDRQGSFVQCIVCECEFRLEPEDMVEQHTGAPLFRNGLARLTFSDVPELVSLRFLERCQMVTLRLSNCPGPSHPDYVRLGPLLANSSTLSCLVLRHDALPFGDASLVANLSSIPSLQYLHLLSATSVSGNEASMSVCALRASLPRLLCLHIHYRDASDGTEQRVTWIREWFVGGSSGTIQDSPCFLYCSTATFIGLAKPVNRHFQTIL</sequence>
<proteinExistence type="predicted"/>
<protein>
    <submittedName>
        <fullName evidence="1">Uncharacterized protein</fullName>
    </submittedName>
</protein>
<accession>A0ACB8E2X4</accession>
<dbReference type="EMBL" id="CM023470">
    <property type="protein sequence ID" value="KAH7980961.1"/>
    <property type="molecule type" value="Genomic_DNA"/>
</dbReference>
<organism evidence="1 2">
    <name type="scientific">Dermacentor silvarum</name>
    <name type="common">Tick</name>
    <dbReference type="NCBI Taxonomy" id="543639"/>
    <lineage>
        <taxon>Eukaryota</taxon>
        <taxon>Metazoa</taxon>
        <taxon>Ecdysozoa</taxon>
        <taxon>Arthropoda</taxon>
        <taxon>Chelicerata</taxon>
        <taxon>Arachnida</taxon>
        <taxon>Acari</taxon>
        <taxon>Parasitiformes</taxon>
        <taxon>Ixodida</taxon>
        <taxon>Ixodoidea</taxon>
        <taxon>Ixodidae</taxon>
        <taxon>Rhipicephalinae</taxon>
        <taxon>Dermacentor</taxon>
    </lineage>
</organism>
<name>A0ACB8E2X4_DERSI</name>
<gene>
    <name evidence="1" type="ORF">HPB49_020510</name>
</gene>
<evidence type="ECO:0000313" key="2">
    <source>
        <dbReference type="Proteomes" id="UP000821865"/>
    </source>
</evidence>